<dbReference type="SMART" id="SM00941">
    <property type="entry name" value="PYNP_C"/>
    <property type="match status" value="1"/>
</dbReference>
<evidence type="ECO:0000256" key="4">
    <source>
        <dbReference type="HAMAP-Rule" id="MF_00703"/>
    </source>
</evidence>
<dbReference type="HAMAP" id="MF_00703">
    <property type="entry name" value="Thymid_phosp_2"/>
    <property type="match status" value="1"/>
</dbReference>
<name>A0ABT2Z345_9RHOB</name>
<evidence type="ECO:0000256" key="3">
    <source>
        <dbReference type="ARBA" id="ARBA00048550"/>
    </source>
</evidence>
<dbReference type="Gene3D" id="2.40.40.20">
    <property type="match status" value="1"/>
</dbReference>
<dbReference type="Pfam" id="PF00591">
    <property type="entry name" value="Glycos_transf_3"/>
    <property type="match status" value="1"/>
</dbReference>
<evidence type="ECO:0000256" key="2">
    <source>
        <dbReference type="ARBA" id="ARBA00022679"/>
    </source>
</evidence>
<evidence type="ECO:0000313" key="7">
    <source>
        <dbReference type="Proteomes" id="UP001652503"/>
    </source>
</evidence>
<dbReference type="Gene3D" id="3.40.1030.10">
    <property type="entry name" value="Nucleoside phosphorylase/phosphoribosyltransferase catalytic domain"/>
    <property type="match status" value="1"/>
</dbReference>
<dbReference type="Gene3D" id="3.90.1170.30">
    <property type="entry name" value="Pyrimidine nucleoside phosphorylase-like, C-terminal domain"/>
    <property type="match status" value="1"/>
</dbReference>
<evidence type="ECO:0000256" key="1">
    <source>
        <dbReference type="ARBA" id="ARBA00022676"/>
    </source>
</evidence>
<gene>
    <name evidence="6" type="ORF">OE647_12435</name>
</gene>
<dbReference type="NCBIfam" id="NF003338">
    <property type="entry name" value="PRK04350.1"/>
    <property type="match status" value="1"/>
</dbReference>
<comment type="caution">
    <text evidence="6">The sequence shown here is derived from an EMBL/GenBank/DDBJ whole genome shotgun (WGS) entry which is preliminary data.</text>
</comment>
<dbReference type="InterPro" id="IPR000312">
    <property type="entry name" value="Glycosyl_Trfase_fam3"/>
</dbReference>
<dbReference type="SUPFAM" id="SSF47648">
    <property type="entry name" value="Nucleoside phosphorylase/phosphoribosyltransferase N-terminal domain"/>
    <property type="match status" value="1"/>
</dbReference>
<evidence type="ECO:0000259" key="5">
    <source>
        <dbReference type="SMART" id="SM00941"/>
    </source>
</evidence>
<dbReference type="Pfam" id="PF07831">
    <property type="entry name" value="PYNP_C"/>
    <property type="match status" value="1"/>
</dbReference>
<accession>A0ABT2Z345</accession>
<dbReference type="EMBL" id="JAOWLA010000011">
    <property type="protein sequence ID" value="MCV2865532.1"/>
    <property type="molecule type" value="Genomic_DNA"/>
</dbReference>
<feature type="domain" description="Pyrimidine nucleoside phosphorylase C-terminal" evidence="5">
    <location>
        <begin position="433"/>
        <end position="500"/>
    </location>
</feature>
<dbReference type="Proteomes" id="UP001652503">
    <property type="component" value="Unassembled WGS sequence"/>
</dbReference>
<protein>
    <recommendedName>
        <fullName evidence="4">Putative thymidine phosphorylase</fullName>
        <ecNumber evidence="4">2.4.2.4</ecNumber>
    </recommendedName>
    <alternativeName>
        <fullName evidence="4">TdRPase</fullName>
    </alternativeName>
</protein>
<reference evidence="6 7" key="1">
    <citation type="submission" date="2022-10" db="EMBL/GenBank/DDBJ databases">
        <title>Defluviimonas sp. nov., isolated from ocean surface water.</title>
        <authorList>
            <person name="He W."/>
            <person name="Wang L."/>
            <person name="Zhang D.-F."/>
        </authorList>
    </citation>
    <scope>NUCLEOTIDE SEQUENCE [LARGE SCALE GENOMIC DNA]</scope>
    <source>
        <strain evidence="6 7">WL0075</strain>
    </source>
</reference>
<dbReference type="SUPFAM" id="SSF52418">
    <property type="entry name" value="Nucleoside phosphorylase/phosphoribosyltransferase catalytic domain"/>
    <property type="match status" value="1"/>
</dbReference>
<keyword evidence="7" id="KW-1185">Reference proteome</keyword>
<organism evidence="6 7">
    <name type="scientific">Albidovulum sediminicola</name>
    <dbReference type="NCBI Taxonomy" id="2984331"/>
    <lineage>
        <taxon>Bacteria</taxon>
        <taxon>Pseudomonadati</taxon>
        <taxon>Pseudomonadota</taxon>
        <taxon>Alphaproteobacteria</taxon>
        <taxon>Rhodobacterales</taxon>
        <taxon>Paracoccaceae</taxon>
        <taxon>Albidovulum</taxon>
    </lineage>
</organism>
<dbReference type="Gene3D" id="1.20.970.50">
    <property type="match status" value="1"/>
</dbReference>
<sequence length="504" mass="52684">MSKQSAPGNGLKIRRLGIDTGHDFVIYMRRDCHVCRSEGFTAHTRIEVDSGDRKITAVLNIVNHGLLLQGEAGLSERAWTKLGVSEGHVVTVRYAKPLDSLSQVRAKIYGKRIDPDGFLDVLGDVVSGRYSDIHLSSFITACAAQALDTNEVSALTAAMIETGDQVSWPNSPIADKHCVGGLPGNRTTPIVVSIAAACGLTIPKTSSRAITSPAGTADTMETLAPVNLSAAAMRRVVEREGGCIVWGGAVDLSPADDILIRVERALDLDSEGQLVASVLSKKIAAGSSHVVIDIPVGETAKIRSAAAAASLARIMTEVAHRFDLKLAVTTSDGSQPVGRGIGPALEARDVLAVLQGKDSAPADLRAHALTLAGSLLELCGTAAEGAGEDMAAQTLASGQAWAKFQAICEAQGGMRVPPVADHRKPVLATRSGRVSALDNRKIARAARLAGAPVSKAAGLEMHIRLGDTVEAGQPLFTLHASASGELNYALDYIGTHQPVIVIEP</sequence>
<dbReference type="EC" id="2.4.2.4" evidence="4"/>
<dbReference type="RefSeq" id="WP_263722056.1">
    <property type="nucleotide sequence ID" value="NZ_JAOWLA010000011.1"/>
</dbReference>
<dbReference type="InterPro" id="IPR036320">
    <property type="entry name" value="Glycosyl_Trfase_fam3_N_dom_sf"/>
</dbReference>
<dbReference type="PANTHER" id="PTHR10515">
    <property type="entry name" value="THYMIDINE PHOSPHORYLASE"/>
    <property type="match status" value="1"/>
</dbReference>
<evidence type="ECO:0000313" key="6">
    <source>
        <dbReference type="EMBL" id="MCV2865532.1"/>
    </source>
</evidence>
<keyword evidence="1 4" id="KW-0328">Glycosyltransferase</keyword>
<comment type="similarity">
    <text evidence="4">Belongs to the thymidine/pyrimidine-nucleoside phosphorylase family. Type 2 subfamily.</text>
</comment>
<dbReference type="InterPro" id="IPR000053">
    <property type="entry name" value="Thymidine/pyrmidine_PPase"/>
</dbReference>
<dbReference type="InterPro" id="IPR017459">
    <property type="entry name" value="Glycosyl_Trfase_fam3_N_dom"/>
</dbReference>
<dbReference type="InterPro" id="IPR013466">
    <property type="entry name" value="Thymidine/AMP_Pase"/>
</dbReference>
<dbReference type="NCBIfam" id="TIGR02645">
    <property type="entry name" value="ARCH_P_rylase"/>
    <property type="match status" value="1"/>
</dbReference>
<dbReference type="SUPFAM" id="SSF54680">
    <property type="entry name" value="Pyrimidine nucleoside phosphorylase C-terminal domain"/>
    <property type="match status" value="1"/>
</dbReference>
<dbReference type="PROSITE" id="PS00647">
    <property type="entry name" value="THYMID_PHOSPHORYLASE"/>
    <property type="match status" value="1"/>
</dbReference>
<comment type="catalytic activity">
    <reaction evidence="3 4">
        <text>thymidine + phosphate = 2-deoxy-alpha-D-ribose 1-phosphate + thymine</text>
        <dbReference type="Rhea" id="RHEA:16037"/>
        <dbReference type="ChEBI" id="CHEBI:17748"/>
        <dbReference type="ChEBI" id="CHEBI:17821"/>
        <dbReference type="ChEBI" id="CHEBI:43474"/>
        <dbReference type="ChEBI" id="CHEBI:57259"/>
        <dbReference type="EC" id="2.4.2.4"/>
    </reaction>
</comment>
<proteinExistence type="inferred from homology"/>
<dbReference type="InterPro" id="IPR028579">
    <property type="entry name" value="Thym_Pase_Put"/>
</dbReference>
<dbReference type="InterPro" id="IPR017872">
    <property type="entry name" value="Pyrmidine_PPase_CS"/>
</dbReference>
<dbReference type="InterPro" id="IPR013102">
    <property type="entry name" value="PYNP_C"/>
</dbReference>
<dbReference type="Pfam" id="PF02885">
    <property type="entry name" value="Glycos_trans_3N"/>
    <property type="match status" value="1"/>
</dbReference>
<dbReference type="InterPro" id="IPR035902">
    <property type="entry name" value="Nuc_phospho_transferase"/>
</dbReference>
<dbReference type="InterPro" id="IPR036566">
    <property type="entry name" value="PYNP-like_C_sf"/>
</dbReference>
<keyword evidence="2 4" id="KW-0808">Transferase</keyword>
<dbReference type="PANTHER" id="PTHR10515:SF0">
    <property type="entry name" value="THYMIDINE PHOSPHORYLASE"/>
    <property type="match status" value="1"/>
</dbReference>